<name>A0A2I4FY31_JUGRE</name>
<proteinExistence type="predicted"/>
<dbReference type="OrthoDB" id="8062037at2759"/>
<dbReference type="SMART" id="SM00184">
    <property type="entry name" value="RING"/>
    <property type="match status" value="1"/>
</dbReference>
<dbReference type="SUPFAM" id="SSF57850">
    <property type="entry name" value="RING/U-box"/>
    <property type="match status" value="1"/>
</dbReference>
<protein>
    <submittedName>
        <fullName evidence="3">E3 ubiquitin ligase BIG BROTHER-related</fullName>
    </submittedName>
</protein>
<dbReference type="Gramene" id="Jr06_03710_p1">
    <property type="protein sequence ID" value="cds.Jr06_03710_p1"/>
    <property type="gene ID" value="Jr06_03710"/>
</dbReference>
<dbReference type="GeneID" id="109003054"/>
<feature type="compositionally biased region" description="Acidic residues" evidence="1">
    <location>
        <begin position="50"/>
        <end position="73"/>
    </location>
</feature>
<dbReference type="PROSITE" id="PS50089">
    <property type="entry name" value="ZF_RING_2"/>
    <property type="match status" value="1"/>
</dbReference>
<evidence type="ECO:0000313" key="3">
    <source>
        <dbReference type="RefSeq" id="XP_035546505.1"/>
    </source>
</evidence>
<reference evidence="3" key="1">
    <citation type="submission" date="2025-08" db="UniProtKB">
        <authorList>
            <consortium name="RefSeq"/>
        </authorList>
    </citation>
    <scope>IDENTIFICATION</scope>
    <source>
        <tissue evidence="3">Leaves</tissue>
    </source>
</reference>
<accession>A0A2I4FY31</accession>
<dbReference type="PANTHER" id="PTHR47530">
    <property type="entry name" value="E3 UBIQUITIN LIGASE BIG BROTHER-RELATED"/>
    <property type="match status" value="1"/>
</dbReference>
<dbReference type="InterPro" id="IPR001841">
    <property type="entry name" value="Znf_RING"/>
</dbReference>
<dbReference type="InterPro" id="IPR013083">
    <property type="entry name" value="Znf_RING/FYVE/PHD"/>
</dbReference>
<dbReference type="GO" id="GO:0004842">
    <property type="term" value="F:ubiquitin-protein transferase activity"/>
    <property type="evidence" value="ECO:0000318"/>
    <property type="project" value="GO_Central"/>
</dbReference>
<dbReference type="AlphaFoldDB" id="A0A2I4FY31"/>
<dbReference type="RefSeq" id="XP_035546505.1">
    <property type="nucleotide sequence ID" value="XM_035690612.1"/>
</dbReference>
<organism evidence="2 3">
    <name type="scientific">Juglans regia</name>
    <name type="common">English walnut</name>
    <dbReference type="NCBI Taxonomy" id="51240"/>
    <lineage>
        <taxon>Eukaryota</taxon>
        <taxon>Viridiplantae</taxon>
        <taxon>Streptophyta</taxon>
        <taxon>Embryophyta</taxon>
        <taxon>Tracheophyta</taxon>
        <taxon>Spermatophyta</taxon>
        <taxon>Magnoliopsida</taxon>
        <taxon>eudicotyledons</taxon>
        <taxon>Gunneridae</taxon>
        <taxon>Pentapetalae</taxon>
        <taxon>rosids</taxon>
        <taxon>fabids</taxon>
        <taxon>Fagales</taxon>
        <taxon>Juglandaceae</taxon>
        <taxon>Juglans</taxon>
    </lineage>
</organism>
<dbReference type="GO" id="GO:0031624">
    <property type="term" value="F:ubiquitin conjugating enzyme binding"/>
    <property type="evidence" value="ECO:0000318"/>
    <property type="project" value="GO_Central"/>
</dbReference>
<dbReference type="Gene3D" id="3.30.40.10">
    <property type="entry name" value="Zinc/RING finger domain, C3HC4 (zinc finger)"/>
    <property type="match status" value="1"/>
</dbReference>
<dbReference type="KEGG" id="jre:109003054"/>
<evidence type="ECO:0000313" key="2">
    <source>
        <dbReference type="Proteomes" id="UP000235220"/>
    </source>
</evidence>
<dbReference type="Proteomes" id="UP000235220">
    <property type="component" value="Chromosome 6"/>
</dbReference>
<keyword evidence="2" id="KW-1185">Reference proteome</keyword>
<dbReference type="PANTHER" id="PTHR47530:SF4">
    <property type="entry name" value="E3 UBIQUITIN LIGASE BIG BROTHER-RELATED"/>
    <property type="match status" value="1"/>
</dbReference>
<sequence length="209" mass="23759">MEKEEETKECSERIIPFTGPLEQVHSDFALAITLQEQERAFAMLTTIESTSEEDEEEESDFSDSYHDDEDDIEYLEISQDIGAELEFPEEEDSNSDEEMDEDDGLDIDELSYEDMIALGEFIGEEKRGLSTSEIPKCLSACKYQSMEIKTGIDRCVVCQVEYEEGETLVALHCEHPYHAECISKWLQVKKICPICSTEVSPVPNIAKTT</sequence>
<feature type="region of interest" description="Disordered" evidence="1">
    <location>
        <begin position="47"/>
        <end position="73"/>
    </location>
</feature>
<evidence type="ECO:0000256" key="1">
    <source>
        <dbReference type="SAM" id="MobiDB-lite"/>
    </source>
</evidence>
<dbReference type="Pfam" id="PF13639">
    <property type="entry name" value="zf-RING_2"/>
    <property type="match status" value="1"/>
</dbReference>
<gene>
    <name evidence="3" type="primary">LOC109003054</name>
</gene>
<dbReference type="FunFam" id="3.30.40.10:FF:000417">
    <property type="entry name" value="E3 ubiquitin ligase BIG BROTHER-related"/>
    <property type="match status" value="1"/>
</dbReference>
<dbReference type="InterPro" id="IPR043312">
    <property type="entry name" value="AtBBR-like"/>
</dbReference>